<name>A0A8B8F8Q8_9HEMI</name>
<gene>
    <name evidence="2" type="primary">LOC112680979</name>
</gene>
<evidence type="ECO:0000313" key="1">
    <source>
        <dbReference type="Proteomes" id="UP000694846"/>
    </source>
</evidence>
<proteinExistence type="predicted"/>
<reference evidence="2" key="1">
    <citation type="submission" date="2025-08" db="UniProtKB">
        <authorList>
            <consortium name="RefSeq"/>
        </authorList>
    </citation>
    <scope>IDENTIFICATION</scope>
    <source>
        <tissue evidence="2">Whole body</tissue>
    </source>
</reference>
<evidence type="ECO:0000313" key="2">
    <source>
        <dbReference type="RefSeq" id="XP_025407026.1"/>
    </source>
</evidence>
<sequence length="135" mass="16225">MTGRLRSFSIEIQMSQRFNIKWVRRECIRLGSGSFSVFMRIWDSTSRHSSSVFRCRSTVTDHTLFVLDRREKRILLWIHQGRHGFLNGSTETRDQAHRQHTVRMQPKVFNVQNLRSKTYKYFLYWGSNLVTFVLH</sequence>
<accession>A0A8B8F8Q8</accession>
<organism evidence="1 2">
    <name type="scientific">Sipha flava</name>
    <name type="common">yellow sugarcane aphid</name>
    <dbReference type="NCBI Taxonomy" id="143950"/>
    <lineage>
        <taxon>Eukaryota</taxon>
        <taxon>Metazoa</taxon>
        <taxon>Ecdysozoa</taxon>
        <taxon>Arthropoda</taxon>
        <taxon>Hexapoda</taxon>
        <taxon>Insecta</taxon>
        <taxon>Pterygota</taxon>
        <taxon>Neoptera</taxon>
        <taxon>Paraneoptera</taxon>
        <taxon>Hemiptera</taxon>
        <taxon>Sternorrhyncha</taxon>
        <taxon>Aphidomorpha</taxon>
        <taxon>Aphidoidea</taxon>
        <taxon>Aphididae</taxon>
        <taxon>Sipha</taxon>
    </lineage>
</organism>
<dbReference type="AlphaFoldDB" id="A0A8B8F8Q8"/>
<keyword evidence="1" id="KW-1185">Reference proteome</keyword>
<dbReference type="GeneID" id="112680979"/>
<dbReference type="Proteomes" id="UP000694846">
    <property type="component" value="Unplaced"/>
</dbReference>
<dbReference type="RefSeq" id="XP_025407026.1">
    <property type="nucleotide sequence ID" value="XM_025551241.1"/>
</dbReference>
<protein>
    <submittedName>
        <fullName evidence="2">Uncharacterized protein LOC112680979 isoform X1</fullName>
    </submittedName>
</protein>